<evidence type="ECO:0000313" key="7">
    <source>
        <dbReference type="EMBL" id="KAH8387775.1"/>
    </source>
</evidence>
<dbReference type="Proteomes" id="UP001200034">
    <property type="component" value="Unassembled WGS sequence"/>
</dbReference>
<proteinExistence type="inferred from homology"/>
<dbReference type="InterPro" id="IPR013763">
    <property type="entry name" value="Cyclin-like_dom"/>
</dbReference>
<feature type="domain" description="Cyclin-like" evidence="5">
    <location>
        <begin position="56"/>
        <end position="141"/>
    </location>
</feature>
<keyword evidence="8" id="KW-1185">Reference proteome</keyword>
<keyword evidence="2 4" id="KW-0195">Cyclin</keyword>
<dbReference type="InterPro" id="IPR046965">
    <property type="entry name" value="Cyclin_A/B-like"/>
</dbReference>
<dbReference type="CDD" id="cd20507">
    <property type="entry name" value="CYCLIN_CCNB1-like_rpt1"/>
    <property type="match status" value="1"/>
</dbReference>
<dbReference type="SMART" id="SM01332">
    <property type="entry name" value="Cyclin_C"/>
    <property type="match status" value="1"/>
</dbReference>
<dbReference type="GO" id="GO:0051301">
    <property type="term" value="P:cell division"/>
    <property type="evidence" value="ECO:0007669"/>
    <property type="project" value="UniProtKB-KW"/>
</dbReference>
<feature type="non-terminal residue" evidence="7">
    <location>
        <position position="291"/>
    </location>
</feature>
<dbReference type="InterPro" id="IPR039361">
    <property type="entry name" value="Cyclin"/>
</dbReference>
<name>A0AAD4PRD8_9MUSC</name>
<dbReference type="SUPFAM" id="SSF47954">
    <property type="entry name" value="Cyclin-like"/>
    <property type="match status" value="2"/>
</dbReference>
<evidence type="ECO:0008006" key="9">
    <source>
        <dbReference type="Google" id="ProtNLM"/>
    </source>
</evidence>
<evidence type="ECO:0000256" key="2">
    <source>
        <dbReference type="ARBA" id="ARBA00023127"/>
    </source>
</evidence>
<dbReference type="InterPro" id="IPR036915">
    <property type="entry name" value="Cyclin-like_sf"/>
</dbReference>
<feature type="non-terminal residue" evidence="7">
    <location>
        <position position="1"/>
    </location>
</feature>
<dbReference type="AlphaFoldDB" id="A0AAD4PRD8"/>
<reference evidence="7" key="1">
    <citation type="journal article" date="2021" name="Mol. Ecol. Resour.">
        <title>Phylogenomic analyses of the genus Drosophila reveals genomic signals of climate adaptation.</title>
        <authorList>
            <person name="Li F."/>
            <person name="Rane R.V."/>
            <person name="Luria V."/>
            <person name="Xiong Z."/>
            <person name="Chen J."/>
            <person name="Li Z."/>
            <person name="Catullo R.A."/>
            <person name="Griffin P.C."/>
            <person name="Schiffer M."/>
            <person name="Pearce S."/>
            <person name="Lee S.F."/>
            <person name="McElroy K."/>
            <person name="Stocker A."/>
            <person name="Shirriffs J."/>
            <person name="Cockerell F."/>
            <person name="Coppin C."/>
            <person name="Sgro C.M."/>
            <person name="Karger A."/>
            <person name="Cain J.W."/>
            <person name="Weber J.A."/>
            <person name="Santpere G."/>
            <person name="Kirschner M.W."/>
            <person name="Hoffmann A.A."/>
            <person name="Oakeshott J.G."/>
            <person name="Zhang G."/>
        </authorList>
    </citation>
    <scope>NUCLEOTIDE SEQUENCE</scope>
    <source>
        <strain evidence="7">BGI-SZ-2011g</strain>
    </source>
</reference>
<dbReference type="FunFam" id="1.10.472.10:FF:000001">
    <property type="entry name" value="G2/mitotic-specific cyclin"/>
    <property type="match status" value="1"/>
</dbReference>
<comment type="caution">
    <text evidence="7">The sequence shown here is derived from an EMBL/GenBank/DDBJ whole genome shotgun (WGS) entry which is preliminary data.</text>
</comment>
<evidence type="ECO:0000313" key="8">
    <source>
        <dbReference type="Proteomes" id="UP001200034"/>
    </source>
</evidence>
<dbReference type="CDD" id="cd20509">
    <property type="entry name" value="CYCLIN_CCNB1-like_rpt2"/>
    <property type="match status" value="1"/>
</dbReference>
<evidence type="ECO:0000256" key="3">
    <source>
        <dbReference type="ARBA" id="ARBA00023306"/>
    </source>
</evidence>
<accession>A0AAD4PRD8</accession>
<dbReference type="PANTHER" id="PTHR10177">
    <property type="entry name" value="CYCLINS"/>
    <property type="match status" value="1"/>
</dbReference>
<organism evidence="7 8">
    <name type="scientific">Drosophila rubida</name>
    <dbReference type="NCBI Taxonomy" id="30044"/>
    <lineage>
        <taxon>Eukaryota</taxon>
        <taxon>Metazoa</taxon>
        <taxon>Ecdysozoa</taxon>
        <taxon>Arthropoda</taxon>
        <taxon>Hexapoda</taxon>
        <taxon>Insecta</taxon>
        <taxon>Pterygota</taxon>
        <taxon>Neoptera</taxon>
        <taxon>Endopterygota</taxon>
        <taxon>Diptera</taxon>
        <taxon>Brachycera</taxon>
        <taxon>Muscomorpha</taxon>
        <taxon>Ephydroidea</taxon>
        <taxon>Drosophilidae</taxon>
        <taxon>Drosophila</taxon>
    </lineage>
</organism>
<dbReference type="PIRSF" id="PIRSF001771">
    <property type="entry name" value="Cyclin_A_B_D_E"/>
    <property type="match status" value="1"/>
</dbReference>
<feature type="domain" description="Cyclin C-terminal" evidence="6">
    <location>
        <begin position="150"/>
        <end position="276"/>
    </location>
</feature>
<protein>
    <recommendedName>
        <fullName evidence="9">G2/mitotic-specific cyclin-B</fullName>
    </recommendedName>
</protein>
<dbReference type="InterPro" id="IPR006671">
    <property type="entry name" value="Cyclin_N"/>
</dbReference>
<comment type="similarity">
    <text evidence="4">Belongs to the cyclin family.</text>
</comment>
<gene>
    <name evidence="7" type="ORF">KR093_009448</name>
</gene>
<feature type="domain" description="Cyclin-like" evidence="5">
    <location>
        <begin position="154"/>
        <end position="245"/>
    </location>
</feature>
<dbReference type="InterPro" id="IPR004367">
    <property type="entry name" value="Cyclin_C-dom"/>
</dbReference>
<evidence type="ECO:0000259" key="6">
    <source>
        <dbReference type="SMART" id="SM01332"/>
    </source>
</evidence>
<dbReference type="Pfam" id="PF00134">
    <property type="entry name" value="Cyclin_N"/>
    <property type="match status" value="1"/>
</dbReference>
<evidence type="ECO:0000259" key="5">
    <source>
        <dbReference type="SMART" id="SM00385"/>
    </source>
</evidence>
<evidence type="ECO:0000256" key="4">
    <source>
        <dbReference type="RuleBase" id="RU000383"/>
    </source>
</evidence>
<dbReference type="Pfam" id="PF02984">
    <property type="entry name" value="Cyclin_C"/>
    <property type="match status" value="1"/>
</dbReference>
<dbReference type="Gene3D" id="1.10.472.10">
    <property type="entry name" value="Cyclin-like"/>
    <property type="match status" value="2"/>
</dbReference>
<dbReference type="EMBL" id="JAJJHW010000095">
    <property type="protein sequence ID" value="KAH8387775.1"/>
    <property type="molecule type" value="Genomic_DNA"/>
</dbReference>
<keyword evidence="1" id="KW-0132">Cell division</keyword>
<dbReference type="GO" id="GO:0044772">
    <property type="term" value="P:mitotic cell cycle phase transition"/>
    <property type="evidence" value="ECO:0007669"/>
    <property type="project" value="InterPro"/>
</dbReference>
<dbReference type="PROSITE" id="PS00292">
    <property type="entry name" value="CYCLINS"/>
    <property type="match status" value="1"/>
</dbReference>
<dbReference type="SMART" id="SM00385">
    <property type="entry name" value="CYCLIN"/>
    <property type="match status" value="2"/>
</dbReference>
<dbReference type="GO" id="GO:0016538">
    <property type="term" value="F:cyclin-dependent protein serine/threonine kinase regulator activity"/>
    <property type="evidence" value="ECO:0007669"/>
    <property type="project" value="InterPro"/>
</dbReference>
<dbReference type="InterPro" id="IPR048258">
    <property type="entry name" value="Cyclins_cyclin-box"/>
</dbReference>
<dbReference type="GO" id="GO:0005634">
    <property type="term" value="C:nucleus"/>
    <property type="evidence" value="ECO:0007669"/>
    <property type="project" value="UniProtKB-ARBA"/>
</dbReference>
<keyword evidence="3" id="KW-0131">Cell cycle</keyword>
<evidence type="ECO:0000256" key="1">
    <source>
        <dbReference type="ARBA" id="ARBA00022618"/>
    </source>
</evidence>
<sequence>VQDIDDEERDNLMLVSEYANDIYNYLYDLEEQQPVRVDHLGHHVEVSHKMRAVLIDWLNEVHLHFHLAVETFHLTVAIIDRYLQVELDIKRTQLQLVGVTSLFIATKYEEMCPPAIADYVYITDNTYTAREIRLMELKIFKAIDTNLSRPLPINFLRRYSRAACAQNDHHTMAKYFLELVTIDYEMASCKPSEIGAASLFLAMQLLGQQGLAGAGFNDALWTPTLEHYSRYTALHLHPIARQIARLAREAPYAKLRSVFNKYKTERFQKIALHPQLSGALIDAIVGHSIVA</sequence>